<dbReference type="Pfam" id="PF00486">
    <property type="entry name" value="Trans_reg_C"/>
    <property type="match status" value="1"/>
</dbReference>
<keyword evidence="1 6" id="KW-0597">Phosphoprotein</keyword>
<evidence type="ECO:0000256" key="4">
    <source>
        <dbReference type="ARBA" id="ARBA00023125"/>
    </source>
</evidence>
<proteinExistence type="predicted"/>
<dbReference type="GO" id="GO:0000156">
    <property type="term" value="F:phosphorelay response regulator activity"/>
    <property type="evidence" value="ECO:0007669"/>
    <property type="project" value="TreeGrafter"/>
</dbReference>
<dbReference type="Gene3D" id="1.10.10.10">
    <property type="entry name" value="Winged helix-like DNA-binding domain superfamily/Winged helix DNA-binding domain"/>
    <property type="match status" value="1"/>
</dbReference>
<keyword evidence="5" id="KW-0804">Transcription</keyword>
<dbReference type="KEGG" id="shal:SHALO_2864"/>
<organism evidence="10 11">
    <name type="scientific">Sulfurospirillum halorespirans DSM 13726</name>
    <dbReference type="NCBI Taxonomy" id="1193502"/>
    <lineage>
        <taxon>Bacteria</taxon>
        <taxon>Pseudomonadati</taxon>
        <taxon>Campylobacterota</taxon>
        <taxon>Epsilonproteobacteria</taxon>
        <taxon>Campylobacterales</taxon>
        <taxon>Sulfurospirillaceae</taxon>
        <taxon>Sulfurospirillum</taxon>
    </lineage>
</organism>
<dbReference type="PROSITE" id="PS51755">
    <property type="entry name" value="OMPR_PHOB"/>
    <property type="match status" value="1"/>
</dbReference>
<dbReference type="PATRIC" id="fig|1193502.14.peg.2899"/>
<dbReference type="GO" id="GO:0032993">
    <property type="term" value="C:protein-DNA complex"/>
    <property type="evidence" value="ECO:0007669"/>
    <property type="project" value="TreeGrafter"/>
</dbReference>
<evidence type="ECO:0000256" key="2">
    <source>
        <dbReference type="ARBA" id="ARBA00023012"/>
    </source>
</evidence>
<evidence type="ECO:0000313" key="10">
    <source>
        <dbReference type="EMBL" id="AOO66616.1"/>
    </source>
</evidence>
<feature type="modified residue" description="4-aspartylphosphate" evidence="6">
    <location>
        <position position="51"/>
    </location>
</feature>
<dbReference type="CDD" id="cd00383">
    <property type="entry name" value="trans_reg_C"/>
    <property type="match status" value="1"/>
</dbReference>
<dbReference type="GO" id="GO:0006355">
    <property type="term" value="P:regulation of DNA-templated transcription"/>
    <property type="evidence" value="ECO:0007669"/>
    <property type="project" value="InterPro"/>
</dbReference>
<accession>A0A1D7TNP4</accession>
<dbReference type="InterPro" id="IPR001867">
    <property type="entry name" value="OmpR/PhoB-type_DNA-bd"/>
</dbReference>
<dbReference type="GO" id="GO:0000976">
    <property type="term" value="F:transcription cis-regulatory region binding"/>
    <property type="evidence" value="ECO:0007669"/>
    <property type="project" value="TreeGrafter"/>
</dbReference>
<evidence type="ECO:0000259" key="8">
    <source>
        <dbReference type="PROSITE" id="PS50110"/>
    </source>
</evidence>
<feature type="domain" description="Response regulatory" evidence="8">
    <location>
        <begin position="2"/>
        <end position="116"/>
    </location>
</feature>
<sequence>MKLLIIEDDPKIIAFVQKGLQEEGFIIDTASDGEEGLYLAEQHAYDLLIIDWMLPKLDGLKMCEKLREKKNHTPILMLTAKTSVEERITGLGCGADDYLVKPFVFAELVARIRSLLRRSSYNFNECLSLDTLEVNVLKRVVTRSKKPISLTSKEFDILVYLLLNQNNIITHTQLQEKIWGINEATSSNIINVFIHHLRHKIDSEGEKPLIKTIRGSGYKIESC</sequence>
<dbReference type="FunFam" id="1.10.10.10:FF:000005">
    <property type="entry name" value="Two-component system response regulator"/>
    <property type="match status" value="1"/>
</dbReference>
<dbReference type="PANTHER" id="PTHR48111">
    <property type="entry name" value="REGULATOR OF RPOS"/>
    <property type="match status" value="1"/>
</dbReference>
<dbReference type="InterPro" id="IPR001789">
    <property type="entry name" value="Sig_transdc_resp-reg_receiver"/>
</dbReference>
<feature type="DNA-binding region" description="OmpR/PhoB-type" evidence="7">
    <location>
        <begin position="124"/>
        <end position="222"/>
    </location>
</feature>
<evidence type="ECO:0000259" key="9">
    <source>
        <dbReference type="PROSITE" id="PS51755"/>
    </source>
</evidence>
<protein>
    <submittedName>
        <fullName evidence="10">DNA-binding response regulator</fullName>
    </submittedName>
</protein>
<dbReference type="Gene3D" id="3.40.50.2300">
    <property type="match status" value="1"/>
</dbReference>
<dbReference type="STRING" id="1193502.SHALO_2864"/>
<dbReference type="SMART" id="SM00862">
    <property type="entry name" value="Trans_reg_C"/>
    <property type="match status" value="1"/>
</dbReference>
<gene>
    <name evidence="10" type="ORF">SHALO_2864</name>
</gene>
<dbReference type="InterPro" id="IPR036388">
    <property type="entry name" value="WH-like_DNA-bd_sf"/>
</dbReference>
<evidence type="ECO:0000256" key="5">
    <source>
        <dbReference type="ARBA" id="ARBA00023163"/>
    </source>
</evidence>
<dbReference type="Proteomes" id="UP000094609">
    <property type="component" value="Chromosome"/>
</dbReference>
<keyword evidence="3" id="KW-0805">Transcription regulation</keyword>
<dbReference type="Pfam" id="PF00072">
    <property type="entry name" value="Response_reg"/>
    <property type="match status" value="1"/>
</dbReference>
<dbReference type="PANTHER" id="PTHR48111:SF22">
    <property type="entry name" value="REGULATOR OF RPOS"/>
    <property type="match status" value="1"/>
</dbReference>
<dbReference type="AlphaFoldDB" id="A0A1D7TNP4"/>
<keyword evidence="4 7" id="KW-0238">DNA-binding</keyword>
<evidence type="ECO:0000256" key="6">
    <source>
        <dbReference type="PROSITE-ProRule" id="PRU00169"/>
    </source>
</evidence>
<dbReference type="PROSITE" id="PS50110">
    <property type="entry name" value="RESPONSE_REGULATORY"/>
    <property type="match status" value="1"/>
</dbReference>
<dbReference type="InterPro" id="IPR039420">
    <property type="entry name" value="WalR-like"/>
</dbReference>
<dbReference type="InterPro" id="IPR011006">
    <property type="entry name" value="CheY-like_superfamily"/>
</dbReference>
<evidence type="ECO:0000256" key="1">
    <source>
        <dbReference type="ARBA" id="ARBA00022553"/>
    </source>
</evidence>
<reference evidence="11" key="1">
    <citation type="submission" date="2016-08" db="EMBL/GenBank/DDBJ databases">
        <title>Complete genome sequence of the organohalide-respiring Epsilonproteobacterium Sulfurospirillum halorespirans.</title>
        <authorList>
            <person name="Goris T."/>
            <person name="Zimmermann J."/>
            <person name="Schenz B."/>
            <person name="Lemos M."/>
            <person name="Hackermueller J."/>
            <person name="Diekert G."/>
        </authorList>
    </citation>
    <scope>NUCLEOTIDE SEQUENCE [LARGE SCALE GENOMIC DNA]</scope>
    <source>
        <strain>DSM 13726</strain>
        <strain evidence="11">PCE-M2</strain>
    </source>
</reference>
<feature type="domain" description="OmpR/PhoB-type" evidence="9">
    <location>
        <begin position="124"/>
        <end position="222"/>
    </location>
</feature>
<dbReference type="RefSeq" id="WP_069479136.1">
    <property type="nucleotide sequence ID" value="NZ_CP017111.1"/>
</dbReference>
<evidence type="ECO:0000256" key="7">
    <source>
        <dbReference type="PROSITE-ProRule" id="PRU01091"/>
    </source>
</evidence>
<evidence type="ECO:0000256" key="3">
    <source>
        <dbReference type="ARBA" id="ARBA00023015"/>
    </source>
</evidence>
<name>A0A1D7TNP4_9BACT</name>
<dbReference type="CDD" id="cd19935">
    <property type="entry name" value="REC_OmpR_CusR-like"/>
    <property type="match status" value="1"/>
</dbReference>
<dbReference type="SUPFAM" id="SSF52172">
    <property type="entry name" value="CheY-like"/>
    <property type="match status" value="1"/>
</dbReference>
<evidence type="ECO:0000313" key="11">
    <source>
        <dbReference type="Proteomes" id="UP000094609"/>
    </source>
</evidence>
<dbReference type="EMBL" id="CP017111">
    <property type="protein sequence ID" value="AOO66616.1"/>
    <property type="molecule type" value="Genomic_DNA"/>
</dbReference>
<dbReference type="FunFam" id="3.40.50.2300:FF:000001">
    <property type="entry name" value="DNA-binding response regulator PhoB"/>
    <property type="match status" value="1"/>
</dbReference>
<dbReference type="GO" id="GO:0005829">
    <property type="term" value="C:cytosol"/>
    <property type="evidence" value="ECO:0007669"/>
    <property type="project" value="TreeGrafter"/>
</dbReference>
<dbReference type="SMART" id="SM00448">
    <property type="entry name" value="REC"/>
    <property type="match status" value="1"/>
</dbReference>
<keyword evidence="2" id="KW-0902">Two-component regulatory system</keyword>
<dbReference type="Gene3D" id="6.10.250.690">
    <property type="match status" value="1"/>
</dbReference>
<keyword evidence="11" id="KW-1185">Reference proteome</keyword>